<evidence type="ECO:0000256" key="6">
    <source>
        <dbReference type="ARBA" id="ARBA00022741"/>
    </source>
</evidence>
<evidence type="ECO:0000256" key="14">
    <source>
        <dbReference type="SAM" id="MobiDB-lite"/>
    </source>
</evidence>
<evidence type="ECO:0000256" key="12">
    <source>
        <dbReference type="ARBA" id="ARBA00048679"/>
    </source>
</evidence>
<evidence type="ECO:0000313" key="17">
    <source>
        <dbReference type="EMBL" id="KAL3812850.1"/>
    </source>
</evidence>
<dbReference type="InterPro" id="IPR047117">
    <property type="entry name" value="PERK1-13-like"/>
</dbReference>
<dbReference type="EC" id="2.7.11.1" evidence="2"/>
<name>A0ABD3RUE2_9LAMI</name>
<evidence type="ECO:0000256" key="10">
    <source>
        <dbReference type="ARBA" id="ARBA00023136"/>
    </source>
</evidence>
<dbReference type="GO" id="GO:0005886">
    <property type="term" value="C:plasma membrane"/>
    <property type="evidence" value="ECO:0007669"/>
    <property type="project" value="UniProtKB-SubCell"/>
</dbReference>
<evidence type="ECO:0000256" key="13">
    <source>
        <dbReference type="PROSITE-ProRule" id="PRU10141"/>
    </source>
</evidence>
<organism evidence="17 18">
    <name type="scientific">Penstemon smallii</name>
    <dbReference type="NCBI Taxonomy" id="265156"/>
    <lineage>
        <taxon>Eukaryota</taxon>
        <taxon>Viridiplantae</taxon>
        <taxon>Streptophyta</taxon>
        <taxon>Embryophyta</taxon>
        <taxon>Tracheophyta</taxon>
        <taxon>Spermatophyta</taxon>
        <taxon>Magnoliopsida</taxon>
        <taxon>eudicotyledons</taxon>
        <taxon>Gunneridae</taxon>
        <taxon>Pentapetalae</taxon>
        <taxon>asterids</taxon>
        <taxon>lamiids</taxon>
        <taxon>Lamiales</taxon>
        <taxon>Plantaginaceae</taxon>
        <taxon>Cheloneae</taxon>
        <taxon>Penstemon</taxon>
    </lineage>
</organism>
<evidence type="ECO:0000256" key="11">
    <source>
        <dbReference type="ARBA" id="ARBA00047899"/>
    </source>
</evidence>
<evidence type="ECO:0000256" key="3">
    <source>
        <dbReference type="ARBA" id="ARBA00022527"/>
    </source>
</evidence>
<proteinExistence type="predicted"/>
<dbReference type="InterPro" id="IPR000719">
    <property type="entry name" value="Prot_kinase_dom"/>
</dbReference>
<dbReference type="Pfam" id="PF07714">
    <property type="entry name" value="PK_Tyr_Ser-Thr"/>
    <property type="match status" value="1"/>
</dbReference>
<keyword evidence="6 13" id="KW-0547">Nucleotide-binding</keyword>
<feature type="binding site" evidence="13">
    <location>
        <position position="103"/>
    </location>
    <ligand>
        <name>ATP</name>
        <dbReference type="ChEBI" id="CHEBI:30616"/>
    </ligand>
</feature>
<dbReference type="PROSITE" id="PS00107">
    <property type="entry name" value="PROTEIN_KINASE_ATP"/>
    <property type="match status" value="1"/>
</dbReference>
<keyword evidence="10 15" id="KW-0472">Membrane</keyword>
<feature type="domain" description="Protein kinase" evidence="16">
    <location>
        <begin position="75"/>
        <end position="341"/>
    </location>
</feature>
<feature type="region of interest" description="Disordered" evidence="14">
    <location>
        <begin position="35"/>
        <end position="55"/>
    </location>
</feature>
<dbReference type="InterPro" id="IPR011009">
    <property type="entry name" value="Kinase-like_dom_sf"/>
</dbReference>
<evidence type="ECO:0000256" key="1">
    <source>
        <dbReference type="ARBA" id="ARBA00004162"/>
    </source>
</evidence>
<dbReference type="PROSITE" id="PS50011">
    <property type="entry name" value="PROTEIN_KINASE_DOM"/>
    <property type="match status" value="1"/>
</dbReference>
<evidence type="ECO:0000256" key="7">
    <source>
        <dbReference type="ARBA" id="ARBA00022777"/>
    </source>
</evidence>
<dbReference type="InterPro" id="IPR017441">
    <property type="entry name" value="Protein_kinase_ATP_BS"/>
</dbReference>
<dbReference type="AlphaFoldDB" id="A0ABD3RUE2"/>
<dbReference type="GO" id="GO:0005524">
    <property type="term" value="F:ATP binding"/>
    <property type="evidence" value="ECO:0007669"/>
    <property type="project" value="UniProtKB-UniRule"/>
</dbReference>
<keyword evidence="5 15" id="KW-0812">Transmembrane</keyword>
<accession>A0ABD3RUE2</accession>
<reference evidence="17 18" key="1">
    <citation type="submission" date="2024-12" db="EMBL/GenBank/DDBJ databases">
        <title>The unique morphological basis and parallel evolutionary history of personate flowers in Penstemon.</title>
        <authorList>
            <person name="Depatie T.H."/>
            <person name="Wessinger C.A."/>
        </authorList>
    </citation>
    <scope>NUCLEOTIDE SEQUENCE [LARGE SCALE GENOMIC DNA]</scope>
    <source>
        <strain evidence="17">WTNN_2</strain>
        <tissue evidence="17">Leaf</tissue>
    </source>
</reference>
<keyword evidence="8 13" id="KW-0067">ATP-binding</keyword>
<gene>
    <name evidence="17" type="ORF">ACJIZ3_014118</name>
</gene>
<dbReference type="Proteomes" id="UP001634393">
    <property type="component" value="Unassembled WGS sequence"/>
</dbReference>
<dbReference type="PANTHER" id="PTHR47982">
    <property type="entry name" value="PROLINE-RICH RECEPTOR-LIKE PROTEIN KINASE PERK4"/>
    <property type="match status" value="1"/>
</dbReference>
<feature type="transmembrane region" description="Helical" evidence="15">
    <location>
        <begin position="6"/>
        <end position="25"/>
    </location>
</feature>
<dbReference type="InterPro" id="IPR001245">
    <property type="entry name" value="Ser-Thr/Tyr_kinase_cat_dom"/>
</dbReference>
<evidence type="ECO:0000256" key="15">
    <source>
        <dbReference type="SAM" id="Phobius"/>
    </source>
</evidence>
<dbReference type="SUPFAM" id="SSF56112">
    <property type="entry name" value="Protein kinase-like (PK-like)"/>
    <property type="match status" value="1"/>
</dbReference>
<protein>
    <recommendedName>
        <fullName evidence="2">non-specific serine/threonine protein kinase</fullName>
        <ecNumber evidence="2">2.7.11.1</ecNumber>
    </recommendedName>
</protein>
<keyword evidence="9 15" id="KW-1133">Transmembrane helix</keyword>
<keyword evidence="4" id="KW-0808">Transferase</keyword>
<dbReference type="EMBL" id="JBJXBP010000008">
    <property type="protein sequence ID" value="KAL3812850.1"/>
    <property type="molecule type" value="Genomic_DNA"/>
</dbReference>
<comment type="catalytic activity">
    <reaction evidence="11">
        <text>L-threonyl-[protein] + ATP = O-phospho-L-threonyl-[protein] + ADP + H(+)</text>
        <dbReference type="Rhea" id="RHEA:46608"/>
        <dbReference type="Rhea" id="RHEA-COMP:11060"/>
        <dbReference type="Rhea" id="RHEA-COMP:11605"/>
        <dbReference type="ChEBI" id="CHEBI:15378"/>
        <dbReference type="ChEBI" id="CHEBI:30013"/>
        <dbReference type="ChEBI" id="CHEBI:30616"/>
        <dbReference type="ChEBI" id="CHEBI:61977"/>
        <dbReference type="ChEBI" id="CHEBI:456216"/>
        <dbReference type="EC" id="2.7.11.1"/>
    </reaction>
</comment>
<comment type="catalytic activity">
    <reaction evidence="12">
        <text>L-seryl-[protein] + ATP = O-phospho-L-seryl-[protein] + ADP + H(+)</text>
        <dbReference type="Rhea" id="RHEA:17989"/>
        <dbReference type="Rhea" id="RHEA-COMP:9863"/>
        <dbReference type="Rhea" id="RHEA-COMP:11604"/>
        <dbReference type="ChEBI" id="CHEBI:15378"/>
        <dbReference type="ChEBI" id="CHEBI:29999"/>
        <dbReference type="ChEBI" id="CHEBI:30616"/>
        <dbReference type="ChEBI" id="CHEBI:83421"/>
        <dbReference type="ChEBI" id="CHEBI:456216"/>
        <dbReference type="EC" id="2.7.11.1"/>
    </reaction>
</comment>
<keyword evidence="18" id="KW-1185">Reference proteome</keyword>
<evidence type="ECO:0000313" key="18">
    <source>
        <dbReference type="Proteomes" id="UP001634393"/>
    </source>
</evidence>
<evidence type="ECO:0000256" key="8">
    <source>
        <dbReference type="ARBA" id="ARBA00022840"/>
    </source>
</evidence>
<keyword evidence="7" id="KW-0418">Kinase</keyword>
<dbReference type="FunFam" id="3.30.200.20:FF:000039">
    <property type="entry name" value="receptor-like protein kinase FERONIA"/>
    <property type="match status" value="1"/>
</dbReference>
<sequence>MLFAAIIGGIVGAISLLGIFIFGFYMSQCRKLSNRDSETGSSNPSAVVEMKKGSTTQLGPRQFRIEELEQATRDFDESNLIGCGTFGLVYKGMLCDGTIVAIKRRNGYPRQEFIEEVAYLSAICHRNLVTLVGYCQERGFQMLVYEYLPNDSMCSHLYESKTKLEFKQRISIAIGAAKGLCHLHGLQPPVVHGNFKTANVLVDENFIAKVADAGILKLLDKIEQHNYSFGSTSFNAFKDPELEEVNILNEMSDVYSFGIFILELISGKEANNKEAFGSNDTIFHWVQEHLSLNDLIDHRLVGNFTAEGMRDVMKLMIKCISFPEKERPKMENVAMELDQILEMEITRTTVMGEGTATVTLGSKLFTN</sequence>
<evidence type="ECO:0000256" key="9">
    <source>
        <dbReference type="ARBA" id="ARBA00022989"/>
    </source>
</evidence>
<evidence type="ECO:0000256" key="5">
    <source>
        <dbReference type="ARBA" id="ARBA00022692"/>
    </source>
</evidence>
<dbReference type="Gene3D" id="3.30.200.20">
    <property type="entry name" value="Phosphorylase Kinase, domain 1"/>
    <property type="match status" value="1"/>
</dbReference>
<dbReference type="GO" id="GO:0004674">
    <property type="term" value="F:protein serine/threonine kinase activity"/>
    <property type="evidence" value="ECO:0007669"/>
    <property type="project" value="UniProtKB-KW"/>
</dbReference>
<comment type="caution">
    <text evidence="17">The sequence shown here is derived from an EMBL/GenBank/DDBJ whole genome shotgun (WGS) entry which is preliminary data.</text>
</comment>
<dbReference type="PANTHER" id="PTHR47982:SF54">
    <property type="entry name" value="PROTEIN KINASE SUPERFAMILY PROTEIN"/>
    <property type="match status" value="1"/>
</dbReference>
<evidence type="ECO:0000256" key="2">
    <source>
        <dbReference type="ARBA" id="ARBA00012513"/>
    </source>
</evidence>
<dbReference type="Gene3D" id="1.10.510.10">
    <property type="entry name" value="Transferase(Phosphotransferase) domain 1"/>
    <property type="match status" value="1"/>
</dbReference>
<comment type="subcellular location">
    <subcellularLocation>
        <location evidence="1">Cell membrane</location>
        <topology evidence="1">Single-pass membrane protein</topology>
    </subcellularLocation>
</comment>
<dbReference type="FunFam" id="1.10.510.10:FF:000430">
    <property type="entry name" value="Protein kinase superfamily protein"/>
    <property type="match status" value="1"/>
</dbReference>
<keyword evidence="3" id="KW-0723">Serine/threonine-protein kinase</keyword>
<evidence type="ECO:0000259" key="16">
    <source>
        <dbReference type="PROSITE" id="PS50011"/>
    </source>
</evidence>
<evidence type="ECO:0000256" key="4">
    <source>
        <dbReference type="ARBA" id="ARBA00022679"/>
    </source>
</evidence>